<dbReference type="GO" id="GO:0004252">
    <property type="term" value="F:serine-type endopeptidase activity"/>
    <property type="evidence" value="ECO:0007669"/>
    <property type="project" value="InterPro"/>
</dbReference>
<evidence type="ECO:0000256" key="2">
    <source>
        <dbReference type="ARBA" id="ARBA00009045"/>
    </source>
</evidence>
<feature type="transmembrane region" description="Helical" evidence="7">
    <location>
        <begin position="83"/>
        <end position="103"/>
    </location>
</feature>
<comment type="similarity">
    <text evidence="2">Belongs to the peptidase S54 family.</text>
</comment>
<keyword evidence="5 7" id="KW-1133">Transmembrane helix</keyword>
<evidence type="ECO:0000256" key="7">
    <source>
        <dbReference type="SAM" id="Phobius"/>
    </source>
</evidence>
<dbReference type="Gene3D" id="1.20.1540.10">
    <property type="entry name" value="Rhomboid-like"/>
    <property type="match status" value="1"/>
</dbReference>
<evidence type="ECO:0000256" key="3">
    <source>
        <dbReference type="ARBA" id="ARBA00022692"/>
    </source>
</evidence>
<evidence type="ECO:0000256" key="5">
    <source>
        <dbReference type="ARBA" id="ARBA00022989"/>
    </source>
</evidence>
<proteinExistence type="inferred from homology"/>
<dbReference type="EMBL" id="MDTQ01000001">
    <property type="protein sequence ID" value="ODC05158.1"/>
    <property type="molecule type" value="Genomic_DNA"/>
</dbReference>
<comment type="caution">
    <text evidence="9">The sequence shown here is derived from an EMBL/GenBank/DDBJ whole genome shotgun (WGS) entry which is preliminary data.</text>
</comment>
<dbReference type="SUPFAM" id="SSF144091">
    <property type="entry name" value="Rhomboid-like"/>
    <property type="match status" value="1"/>
</dbReference>
<protein>
    <recommendedName>
        <fullName evidence="8">Peptidase S54 rhomboid domain-containing protein</fullName>
    </recommendedName>
</protein>
<dbReference type="PANTHER" id="PTHR43731">
    <property type="entry name" value="RHOMBOID PROTEASE"/>
    <property type="match status" value="1"/>
</dbReference>
<dbReference type="InterPro" id="IPR022764">
    <property type="entry name" value="Peptidase_S54_rhomboid_dom"/>
</dbReference>
<gene>
    <name evidence="9" type="ORF">BFW38_03560</name>
</gene>
<dbReference type="PANTHER" id="PTHR43731:SF14">
    <property type="entry name" value="PRESENILIN-ASSOCIATED RHOMBOID-LIKE PROTEIN, MITOCHONDRIAL"/>
    <property type="match status" value="1"/>
</dbReference>
<evidence type="ECO:0000256" key="1">
    <source>
        <dbReference type="ARBA" id="ARBA00004141"/>
    </source>
</evidence>
<feature type="transmembrane region" description="Helical" evidence="7">
    <location>
        <begin position="230"/>
        <end position="254"/>
    </location>
</feature>
<dbReference type="InterPro" id="IPR050925">
    <property type="entry name" value="Rhomboid_protease_S54"/>
</dbReference>
<feature type="domain" description="Peptidase S54 rhomboid" evidence="8">
    <location>
        <begin position="136"/>
        <end position="275"/>
    </location>
</feature>
<dbReference type="RefSeq" id="WP_069000179.1">
    <property type="nucleotide sequence ID" value="NZ_MDTQ01000001.1"/>
</dbReference>
<dbReference type="InterPro" id="IPR035952">
    <property type="entry name" value="Rhomboid-like_sf"/>
</dbReference>
<reference evidence="9 10" key="1">
    <citation type="submission" date="2016-08" db="EMBL/GenBank/DDBJ databases">
        <authorList>
            <person name="Seilhamer J.J."/>
        </authorList>
    </citation>
    <scope>NUCLEOTIDE SEQUENCE [LARGE SCALE GENOMIC DNA]</scope>
    <source>
        <strain evidence="9 10">PH27A</strain>
    </source>
</reference>
<dbReference type="STRING" id="197479.BFW38_03560"/>
<keyword evidence="3 7" id="KW-0812">Transmembrane</keyword>
<feature type="transmembrane region" description="Helical" evidence="7">
    <location>
        <begin position="177"/>
        <end position="195"/>
    </location>
</feature>
<evidence type="ECO:0000259" key="8">
    <source>
        <dbReference type="Pfam" id="PF01694"/>
    </source>
</evidence>
<name>A0A1E2VDR7_9GAMM</name>
<evidence type="ECO:0000313" key="10">
    <source>
        <dbReference type="Proteomes" id="UP000094291"/>
    </source>
</evidence>
<feature type="transmembrane region" description="Helical" evidence="7">
    <location>
        <begin position="260"/>
        <end position="276"/>
    </location>
</feature>
<keyword evidence="4" id="KW-0378">Hydrolase</keyword>
<keyword evidence="10" id="KW-1185">Reference proteome</keyword>
<organism evidence="9 10">
    <name type="scientific">Terasakiispira papahanaumokuakeensis</name>
    <dbReference type="NCBI Taxonomy" id="197479"/>
    <lineage>
        <taxon>Bacteria</taxon>
        <taxon>Pseudomonadati</taxon>
        <taxon>Pseudomonadota</taxon>
        <taxon>Gammaproteobacteria</taxon>
        <taxon>Oceanospirillales</taxon>
        <taxon>Terasakiispira</taxon>
    </lineage>
</organism>
<feature type="transmembrane region" description="Helical" evidence="7">
    <location>
        <begin position="201"/>
        <end position="218"/>
    </location>
</feature>
<accession>A0A1E2VDR7</accession>
<evidence type="ECO:0000256" key="6">
    <source>
        <dbReference type="ARBA" id="ARBA00023136"/>
    </source>
</evidence>
<dbReference type="Pfam" id="PF01694">
    <property type="entry name" value="Rhomboid"/>
    <property type="match status" value="1"/>
</dbReference>
<evidence type="ECO:0000256" key="4">
    <source>
        <dbReference type="ARBA" id="ARBA00022801"/>
    </source>
</evidence>
<sequence>MQKLITLSSAEDPMPLSRHLWAAGIGHRILPGEQGHDVWLLDVRQWTRAQEVLSAWHHGAPMPKRAPNSLLKVSALVQLWRRLPVTISLIVVSLLVSAGMSYWPGEVLFAQLAFTPLQFSGQYVTISGLETMLASGQWWRFITPIFMHFGLMHLIFNLMWVWVLGGRLEAIQGSRRTLLIIVLAGVLSNLAQFWFNPTVPFGGASGVIYAYLGYMWLWDRRHPEQPLNVPTALVIFMVGWMVFCMTDLAGSLGFHVANEAHLGGLLVGLLLALLPCKTYRR</sequence>
<dbReference type="Proteomes" id="UP000094291">
    <property type="component" value="Unassembled WGS sequence"/>
</dbReference>
<feature type="transmembrane region" description="Helical" evidence="7">
    <location>
        <begin position="145"/>
        <end position="165"/>
    </location>
</feature>
<dbReference type="AlphaFoldDB" id="A0A1E2VDR7"/>
<comment type="subcellular location">
    <subcellularLocation>
        <location evidence="1">Membrane</location>
        <topology evidence="1">Multi-pass membrane protein</topology>
    </subcellularLocation>
</comment>
<dbReference type="GO" id="GO:0016020">
    <property type="term" value="C:membrane"/>
    <property type="evidence" value="ECO:0007669"/>
    <property type="project" value="UniProtKB-SubCell"/>
</dbReference>
<keyword evidence="6 7" id="KW-0472">Membrane</keyword>
<evidence type="ECO:0000313" key="9">
    <source>
        <dbReference type="EMBL" id="ODC05158.1"/>
    </source>
</evidence>